<dbReference type="Pfam" id="PF00005">
    <property type="entry name" value="ABC_tran"/>
    <property type="match status" value="1"/>
</dbReference>
<feature type="transmembrane region" description="Helical" evidence="5">
    <location>
        <begin position="328"/>
        <end position="350"/>
    </location>
</feature>
<dbReference type="GO" id="GO:0005524">
    <property type="term" value="F:ATP binding"/>
    <property type="evidence" value="ECO:0007669"/>
    <property type="project" value="UniProtKB-KW"/>
</dbReference>
<evidence type="ECO:0000256" key="4">
    <source>
        <dbReference type="ARBA" id="ARBA00022840"/>
    </source>
</evidence>
<dbReference type="InterPro" id="IPR003593">
    <property type="entry name" value="AAA+_ATPase"/>
</dbReference>
<feature type="transmembrane region" description="Helical" evidence="5">
    <location>
        <begin position="480"/>
        <end position="505"/>
    </location>
</feature>
<comment type="similarity">
    <text evidence="1">Belongs to the ABC transporter superfamily.</text>
</comment>
<dbReference type="InterPro" id="IPR015856">
    <property type="entry name" value="ABC_transpr_CbiO/EcfA_su"/>
</dbReference>
<keyword evidence="4 7" id="KW-0067">ATP-binding</keyword>
<dbReference type="InterPro" id="IPR003439">
    <property type="entry name" value="ABC_transporter-like_ATP-bd"/>
</dbReference>
<proteinExistence type="inferred from homology"/>
<gene>
    <name evidence="7" type="ORF">MWN33_15445</name>
</gene>
<evidence type="ECO:0000256" key="1">
    <source>
        <dbReference type="ARBA" id="ARBA00005417"/>
    </source>
</evidence>
<dbReference type="PANTHER" id="PTHR42788">
    <property type="entry name" value="TAURINE IMPORT ATP-BINDING PROTEIN-RELATED"/>
    <property type="match status" value="1"/>
</dbReference>
<sequence length="506" mass="54214">MSGQVLSISGLTITTPNGVDLVRDTHFEVGAHELVIIIGPSGSGKTSIINTLCGLIDERDGEWKIAGRLSYGEREIDLSTSRSDMCGLVFQGNALFDDLSAGENVKIAADHAGEGARGFDATPIMSLLSDIRPEQPIASCSGGQKQRIAIARTLIAGHPILILDEPNSGLDIISSRRLAGIIKDICVQRGTPVLIAAHHVDDLLPLADRVLMLDTRARTVRPVAPDMASIERAMRGLDSEGESALAAAETGATAPQADAWQGLARRGRPGRWFARYFAEYFWVLCASPFMLAYLGLGGAILGFVSIWFGFNYHAFGGYLKSILHDETLAGIGFVQTTISVPLIASILVVARNSAVICADLGNRTLSAQLPAMRNLAIPGLRYLVVSILVANTLSLALLTVAALATASWSALQTWQVFFPDQPPEFWQENYFRRLIEAGPALYAQLGWVSAKIVLSSVLGSGAAILIGLRPKLSVVSINNAIAKAIVIGVSLTLLSHAFFAIMQFWR</sequence>
<accession>A0ABT0DQ63</accession>
<evidence type="ECO:0000259" key="6">
    <source>
        <dbReference type="PROSITE" id="PS50893"/>
    </source>
</evidence>
<dbReference type="EMBL" id="JALKCG010000007">
    <property type="protein sequence ID" value="MCK0209428.1"/>
    <property type="molecule type" value="Genomic_DNA"/>
</dbReference>
<evidence type="ECO:0000313" key="8">
    <source>
        <dbReference type="Proteomes" id="UP001202867"/>
    </source>
</evidence>
<evidence type="ECO:0000256" key="3">
    <source>
        <dbReference type="ARBA" id="ARBA00022741"/>
    </source>
</evidence>
<dbReference type="PROSITE" id="PS00211">
    <property type="entry name" value="ABC_TRANSPORTER_1"/>
    <property type="match status" value="1"/>
</dbReference>
<dbReference type="CDD" id="cd03225">
    <property type="entry name" value="ABC_cobalt_CbiO_domain1"/>
    <property type="match status" value="1"/>
</dbReference>
<name>A0ABT0DQ63_9HYPH</name>
<dbReference type="PANTHER" id="PTHR42788:SF13">
    <property type="entry name" value="ALIPHATIC SULFONATES IMPORT ATP-BINDING PROTEIN SSUB"/>
    <property type="match status" value="1"/>
</dbReference>
<dbReference type="InterPro" id="IPR027417">
    <property type="entry name" value="P-loop_NTPase"/>
</dbReference>
<feature type="transmembrane region" description="Helical" evidence="5">
    <location>
        <begin position="280"/>
        <end position="308"/>
    </location>
</feature>
<keyword evidence="8" id="KW-1185">Reference proteome</keyword>
<dbReference type="SMART" id="SM00382">
    <property type="entry name" value="AAA"/>
    <property type="match status" value="1"/>
</dbReference>
<dbReference type="Gene3D" id="3.40.50.300">
    <property type="entry name" value="P-loop containing nucleotide triphosphate hydrolases"/>
    <property type="match status" value="1"/>
</dbReference>
<dbReference type="Proteomes" id="UP001202867">
    <property type="component" value="Unassembled WGS sequence"/>
</dbReference>
<dbReference type="RefSeq" id="WP_247201938.1">
    <property type="nucleotide sequence ID" value="NZ_JALKCG010000007.1"/>
</dbReference>
<keyword evidence="3" id="KW-0547">Nucleotide-binding</keyword>
<dbReference type="InterPro" id="IPR030802">
    <property type="entry name" value="Permease_MalE"/>
</dbReference>
<dbReference type="PROSITE" id="PS50893">
    <property type="entry name" value="ABC_TRANSPORTER_2"/>
    <property type="match status" value="1"/>
</dbReference>
<keyword evidence="5" id="KW-0472">Membrane</keyword>
<keyword evidence="2" id="KW-0813">Transport</keyword>
<keyword evidence="5" id="KW-1133">Transmembrane helix</keyword>
<feature type="domain" description="ABC transporter" evidence="6">
    <location>
        <begin position="6"/>
        <end position="240"/>
    </location>
</feature>
<dbReference type="Pfam" id="PF02405">
    <property type="entry name" value="MlaE"/>
    <property type="match status" value="1"/>
</dbReference>
<feature type="transmembrane region" description="Helical" evidence="5">
    <location>
        <begin position="448"/>
        <end position="468"/>
    </location>
</feature>
<evidence type="ECO:0000256" key="2">
    <source>
        <dbReference type="ARBA" id="ARBA00022448"/>
    </source>
</evidence>
<feature type="transmembrane region" description="Helical" evidence="5">
    <location>
        <begin position="382"/>
        <end position="404"/>
    </location>
</feature>
<keyword evidence="5" id="KW-0812">Transmembrane</keyword>
<evidence type="ECO:0000256" key="5">
    <source>
        <dbReference type="SAM" id="Phobius"/>
    </source>
</evidence>
<dbReference type="SUPFAM" id="SSF52540">
    <property type="entry name" value="P-loop containing nucleoside triphosphate hydrolases"/>
    <property type="match status" value="1"/>
</dbReference>
<dbReference type="InterPro" id="IPR017871">
    <property type="entry name" value="ABC_transporter-like_CS"/>
</dbReference>
<evidence type="ECO:0000313" key="7">
    <source>
        <dbReference type="EMBL" id="MCK0209428.1"/>
    </source>
</evidence>
<organism evidence="7 8">
    <name type="scientific">Ancylobacter koreensis</name>
    <dbReference type="NCBI Taxonomy" id="266121"/>
    <lineage>
        <taxon>Bacteria</taxon>
        <taxon>Pseudomonadati</taxon>
        <taxon>Pseudomonadota</taxon>
        <taxon>Alphaproteobacteria</taxon>
        <taxon>Hyphomicrobiales</taxon>
        <taxon>Xanthobacteraceae</taxon>
        <taxon>Ancylobacter</taxon>
    </lineage>
</organism>
<dbReference type="InterPro" id="IPR050166">
    <property type="entry name" value="ABC_transporter_ATP-bind"/>
</dbReference>
<comment type="caution">
    <text evidence="7">The sequence shown here is derived from an EMBL/GenBank/DDBJ whole genome shotgun (WGS) entry which is preliminary data.</text>
</comment>
<protein>
    <submittedName>
        <fullName evidence="7">ATP-binding cassette domain-containing protein</fullName>
    </submittedName>
</protein>
<reference evidence="8" key="1">
    <citation type="submission" date="2023-07" db="EMBL/GenBank/DDBJ databases">
        <title>Ancylobacter moscoviensis sp. nov., facultatively methylotrophic bacteria from activated sludge and the reclassification of Starkeya novella (Starkey 1934) Kelly et al. 2000 as Ancylobacter novellus comb. nov., Starkeya koreensis Im et al. 2006 as Ancylobacter koreensis comb.nov., Angulomicrobium tetraedrale Vasil'eva et al. 1986 as Ancylobacter tetraedralis comb. nov., Angulomicrobium amanitiforme Fritz et al. 2004 as Ancylobacter amanitiformis comb. nov. and Methylorhabdus multivorans Doronina et al. 1996 as Ancylobacter multivorans comb. nov. and emended description of the genus Ancylobacter.</title>
        <authorList>
            <person name="Doronina N."/>
            <person name="Chemodurova A."/>
            <person name="Grouzdev D."/>
            <person name="Koziaeva V."/>
            <person name="Shi W."/>
            <person name="Wu L."/>
            <person name="Kaparullina E."/>
        </authorList>
    </citation>
    <scope>NUCLEOTIDE SEQUENCE [LARGE SCALE GENOMIC DNA]</scope>
    <source>
        <strain evidence="8">Jip08</strain>
    </source>
</reference>